<protein>
    <submittedName>
        <fullName evidence="2">YqeG family HAD IIIA-type phosphatase</fullName>
    </submittedName>
</protein>
<name>A0A9D1F3L6_9FIRM</name>
<dbReference type="NCBIfam" id="TIGR01549">
    <property type="entry name" value="HAD-SF-IA-v1"/>
    <property type="match status" value="1"/>
</dbReference>
<dbReference type="InterPro" id="IPR023214">
    <property type="entry name" value="HAD_sf"/>
</dbReference>
<dbReference type="GO" id="GO:0008962">
    <property type="term" value="F:phosphatidylglycerophosphatase activity"/>
    <property type="evidence" value="ECO:0007669"/>
    <property type="project" value="InterPro"/>
</dbReference>
<dbReference type="InterPro" id="IPR006549">
    <property type="entry name" value="HAD-SF_hydro_IIIA"/>
</dbReference>
<comment type="caution">
    <text evidence="2">The sequence shown here is derived from an EMBL/GenBank/DDBJ whole genome shotgun (WGS) entry which is preliminary data.</text>
</comment>
<dbReference type="NCBIfam" id="TIGR01509">
    <property type="entry name" value="HAD-SF-IA-v3"/>
    <property type="match status" value="1"/>
</dbReference>
<reference evidence="2" key="1">
    <citation type="submission" date="2020-10" db="EMBL/GenBank/DDBJ databases">
        <authorList>
            <person name="Gilroy R."/>
        </authorList>
    </citation>
    <scope>NUCLEOTIDE SEQUENCE</scope>
    <source>
        <strain evidence="2">CHK178-757</strain>
    </source>
</reference>
<dbReference type="InterPro" id="IPR010021">
    <property type="entry name" value="PGPP1/Gep4"/>
</dbReference>
<dbReference type="InterPro" id="IPR006439">
    <property type="entry name" value="HAD-SF_hydro_IA"/>
</dbReference>
<organism evidence="2 3">
    <name type="scientific">Candidatus Scybalocola faecigallinarum</name>
    <dbReference type="NCBI Taxonomy" id="2840941"/>
    <lineage>
        <taxon>Bacteria</taxon>
        <taxon>Bacillati</taxon>
        <taxon>Bacillota</taxon>
        <taxon>Clostridia</taxon>
        <taxon>Lachnospirales</taxon>
        <taxon>Lachnospiraceae</taxon>
        <taxon>Lachnospiraceae incertae sedis</taxon>
        <taxon>Candidatus Scybalocola (ex Gilroy et al. 2021)</taxon>
    </lineage>
</organism>
<reference evidence="2" key="2">
    <citation type="journal article" date="2021" name="PeerJ">
        <title>Extensive microbial diversity within the chicken gut microbiome revealed by metagenomics and culture.</title>
        <authorList>
            <person name="Gilroy R."/>
            <person name="Ravi A."/>
            <person name="Getino M."/>
            <person name="Pursley I."/>
            <person name="Horton D.L."/>
            <person name="Alikhan N.F."/>
            <person name="Baker D."/>
            <person name="Gharbi K."/>
            <person name="Hall N."/>
            <person name="Watson M."/>
            <person name="Adriaenssens E.M."/>
            <person name="Foster-Nyarko E."/>
            <person name="Jarju S."/>
            <person name="Secka A."/>
            <person name="Antonio M."/>
            <person name="Oren A."/>
            <person name="Chaudhuri R.R."/>
            <person name="La Ragione R."/>
            <person name="Hildebrand F."/>
            <person name="Pallen M.J."/>
        </authorList>
    </citation>
    <scope>NUCLEOTIDE SEQUENCE</scope>
    <source>
        <strain evidence="2">CHK178-757</strain>
    </source>
</reference>
<dbReference type="InterPro" id="IPR036412">
    <property type="entry name" value="HAD-like_sf"/>
</dbReference>
<dbReference type="Gene3D" id="3.40.50.1000">
    <property type="entry name" value="HAD superfamily/HAD-like"/>
    <property type="match status" value="1"/>
</dbReference>
<evidence type="ECO:0000313" key="3">
    <source>
        <dbReference type="Proteomes" id="UP000823927"/>
    </source>
</evidence>
<dbReference type="NCBIfam" id="TIGR01668">
    <property type="entry name" value="YqeG_hyp_ppase"/>
    <property type="match status" value="1"/>
</dbReference>
<dbReference type="EMBL" id="DVIT01000019">
    <property type="protein sequence ID" value="HIS46879.1"/>
    <property type="molecule type" value="Genomic_DNA"/>
</dbReference>
<dbReference type="InterPro" id="IPR051540">
    <property type="entry name" value="S-2-haloacid_dehalogenase"/>
</dbReference>
<proteinExistence type="predicted"/>
<dbReference type="Pfam" id="PF00702">
    <property type="entry name" value="Hydrolase"/>
    <property type="match status" value="1"/>
</dbReference>
<evidence type="ECO:0000313" key="2">
    <source>
        <dbReference type="EMBL" id="HIS46879.1"/>
    </source>
</evidence>
<evidence type="ECO:0000256" key="1">
    <source>
        <dbReference type="ARBA" id="ARBA00022801"/>
    </source>
</evidence>
<keyword evidence="1" id="KW-0378">Hydrolase</keyword>
<dbReference type="PANTHER" id="PTHR43316">
    <property type="entry name" value="HYDROLASE, HALOACID DELAHOGENASE-RELATED"/>
    <property type="match status" value="1"/>
</dbReference>
<dbReference type="AlphaFoldDB" id="A0A9D1F3L6"/>
<dbReference type="NCBIfam" id="TIGR01662">
    <property type="entry name" value="HAD-SF-IIIA"/>
    <property type="match status" value="1"/>
</dbReference>
<dbReference type="PANTHER" id="PTHR43316:SF3">
    <property type="entry name" value="HALOACID DEHALOGENASE, TYPE II (AFU_ORTHOLOGUE AFUA_2G07750)-RELATED"/>
    <property type="match status" value="1"/>
</dbReference>
<dbReference type="SUPFAM" id="SSF56784">
    <property type="entry name" value="HAD-like"/>
    <property type="match status" value="1"/>
</dbReference>
<sequence length="184" mass="21573">MFQRFYPYAYGESVFAIDYEKLYDKGYRGIIFDIDNTLVHHGDDSTKEIDDLFRRIQGIGFKTLLLTNNEEKRVLRFLKNIDSLYICDAGKPDPAGYLKAVTMLKMKKEEVVFVGDQVFTDILGANRCGMASILVKFIRLKSETRIGKRRQLERLILMFYRRNKKYRNRLGDVFKKEGDENAVE</sequence>
<gene>
    <name evidence="2" type="ORF">IAB46_04805</name>
</gene>
<accession>A0A9D1F3L6</accession>
<dbReference type="Proteomes" id="UP000823927">
    <property type="component" value="Unassembled WGS sequence"/>
</dbReference>